<dbReference type="AlphaFoldDB" id="A0A922CLU7"/>
<dbReference type="OrthoDB" id="126772at2759"/>
<organism evidence="6 7">
    <name type="scientific">Manduca sexta</name>
    <name type="common">Tobacco hawkmoth</name>
    <name type="synonym">Tobacco hornworm</name>
    <dbReference type="NCBI Taxonomy" id="7130"/>
    <lineage>
        <taxon>Eukaryota</taxon>
        <taxon>Metazoa</taxon>
        <taxon>Ecdysozoa</taxon>
        <taxon>Arthropoda</taxon>
        <taxon>Hexapoda</taxon>
        <taxon>Insecta</taxon>
        <taxon>Pterygota</taxon>
        <taxon>Neoptera</taxon>
        <taxon>Endopterygota</taxon>
        <taxon>Lepidoptera</taxon>
        <taxon>Glossata</taxon>
        <taxon>Ditrysia</taxon>
        <taxon>Bombycoidea</taxon>
        <taxon>Sphingidae</taxon>
        <taxon>Sphinginae</taxon>
        <taxon>Sphingini</taxon>
        <taxon>Manduca</taxon>
    </lineage>
</organism>
<evidence type="ECO:0000256" key="2">
    <source>
        <dbReference type="ARBA" id="ARBA00022900"/>
    </source>
</evidence>
<feature type="chain" id="PRO_5038276797" description="Kazal-like domain-containing protein" evidence="4">
    <location>
        <begin position="20"/>
        <end position="285"/>
    </location>
</feature>
<gene>
    <name evidence="6" type="ORF">O3G_MSEX006676</name>
</gene>
<name>A0A922CLU7_MANSE</name>
<keyword evidence="2" id="KW-0722">Serine protease inhibitor</keyword>
<dbReference type="PROSITE" id="PS00282">
    <property type="entry name" value="KAZAL_1"/>
    <property type="match status" value="4"/>
</dbReference>
<dbReference type="EMBL" id="JH668391">
    <property type="protein sequence ID" value="KAG6450650.1"/>
    <property type="molecule type" value="Genomic_DNA"/>
</dbReference>
<dbReference type="EMBL" id="JH668391">
    <property type="protein sequence ID" value="KAG6450649.1"/>
    <property type="molecule type" value="Genomic_DNA"/>
</dbReference>
<evidence type="ECO:0000256" key="3">
    <source>
        <dbReference type="ARBA" id="ARBA00023157"/>
    </source>
</evidence>
<dbReference type="GO" id="GO:0004867">
    <property type="term" value="F:serine-type endopeptidase inhibitor activity"/>
    <property type="evidence" value="ECO:0007669"/>
    <property type="project" value="UniProtKB-KW"/>
</dbReference>
<dbReference type="Proteomes" id="UP000791440">
    <property type="component" value="Unassembled WGS sequence"/>
</dbReference>
<keyword evidence="3" id="KW-1015">Disulfide bond</keyword>
<evidence type="ECO:0000256" key="4">
    <source>
        <dbReference type="SAM" id="SignalP"/>
    </source>
</evidence>
<evidence type="ECO:0000313" key="6">
    <source>
        <dbReference type="EMBL" id="KAG6450649.1"/>
    </source>
</evidence>
<feature type="domain" description="Kazal-like" evidence="5">
    <location>
        <begin position="68"/>
        <end position="103"/>
    </location>
</feature>
<dbReference type="SUPFAM" id="SSF100895">
    <property type="entry name" value="Kazal-type serine protease inhibitors"/>
    <property type="match status" value="5"/>
</dbReference>
<dbReference type="CDD" id="cd00104">
    <property type="entry name" value="KAZAL_FS"/>
    <property type="match status" value="5"/>
</dbReference>
<dbReference type="EMBL" id="JH668391">
    <property type="protein sequence ID" value="KAG6450652.1"/>
    <property type="molecule type" value="Genomic_DNA"/>
</dbReference>
<accession>A0A922CLU7</accession>
<dbReference type="GO" id="GO:0005615">
    <property type="term" value="C:extracellular space"/>
    <property type="evidence" value="ECO:0007669"/>
    <property type="project" value="TreeGrafter"/>
</dbReference>
<dbReference type="FunFam" id="3.30.60.30:FF:000067">
    <property type="entry name" value="Thrombin inhibitor rhodniin"/>
    <property type="match status" value="3"/>
</dbReference>
<dbReference type="Pfam" id="PF00050">
    <property type="entry name" value="Kazal_1"/>
    <property type="match status" value="5"/>
</dbReference>
<dbReference type="InterPro" id="IPR053265">
    <property type="entry name" value="Serpin"/>
</dbReference>
<feature type="domain" description="Kazal-like" evidence="5">
    <location>
        <begin position="238"/>
        <end position="285"/>
    </location>
</feature>
<sequence length="285" mass="30831">MYCITGLLVVATCVSAAFALPPCTCTRNYRPVCGSDGNTYNNECLLNCERHNNKRELTVAKQGSCDELPADNCVCTYEYSPICGTDGTTYPNKCTFGCARSQSPALKLRHEGRCKRDTVQVAHLEPCTCTREMKPVCGSDGATYSNPCLLNCATQANHQLSVKHAGPCEDRVQVVDQPDQSLSSCACTRNLAPVCGSDGVTYNNPCLLNCATQSNPSLSVKYTGPCADRVQIVDHPEHESGVSCACTRNLEPVCASDGVTYNNKCIMRCMGGKHLTVVRHEPCEH</sequence>
<keyword evidence="4" id="KW-0732">Signal</keyword>
<dbReference type="InterPro" id="IPR036058">
    <property type="entry name" value="Kazal_dom_sf"/>
</dbReference>
<keyword evidence="7" id="KW-1185">Reference proteome</keyword>
<dbReference type="EMBL" id="JH668391">
    <property type="protein sequence ID" value="KAG6450651.1"/>
    <property type="molecule type" value="Genomic_DNA"/>
</dbReference>
<dbReference type="PANTHER" id="PTHR21131:SF0">
    <property type="entry name" value="GEO10195P1-RELATED"/>
    <property type="match status" value="1"/>
</dbReference>
<dbReference type="PROSITE" id="PS51465">
    <property type="entry name" value="KAZAL_2"/>
    <property type="match status" value="5"/>
</dbReference>
<dbReference type="InterPro" id="IPR002350">
    <property type="entry name" value="Kazal_dom"/>
</dbReference>
<keyword evidence="1" id="KW-0646">Protease inhibitor</keyword>
<dbReference type="PANTHER" id="PTHR21131">
    <property type="entry name" value="SERINE-TYPE ENDOPEPTIDASE INHIBITOR"/>
    <property type="match status" value="1"/>
</dbReference>
<dbReference type="Gene3D" id="3.30.60.30">
    <property type="match status" value="5"/>
</dbReference>
<evidence type="ECO:0000256" key="1">
    <source>
        <dbReference type="ARBA" id="ARBA00022690"/>
    </source>
</evidence>
<protein>
    <recommendedName>
        <fullName evidence="5">Kazal-like domain-containing protein</fullName>
    </recommendedName>
</protein>
<feature type="domain" description="Kazal-like" evidence="5">
    <location>
        <begin position="179"/>
        <end position="228"/>
    </location>
</feature>
<dbReference type="SMART" id="SM00280">
    <property type="entry name" value="KAZAL"/>
    <property type="match status" value="5"/>
</dbReference>
<feature type="domain" description="Kazal-like" evidence="5">
    <location>
        <begin position="17"/>
        <end position="67"/>
    </location>
</feature>
<evidence type="ECO:0000313" key="7">
    <source>
        <dbReference type="Proteomes" id="UP000791440"/>
    </source>
</evidence>
<reference evidence="6" key="1">
    <citation type="journal article" date="2016" name="Insect Biochem. Mol. Biol.">
        <title>Multifaceted biological insights from a draft genome sequence of the tobacco hornworm moth, Manduca sexta.</title>
        <authorList>
            <person name="Kanost M.R."/>
            <person name="Arrese E.L."/>
            <person name="Cao X."/>
            <person name="Chen Y.R."/>
            <person name="Chellapilla S."/>
            <person name="Goldsmith M.R."/>
            <person name="Grosse-Wilde E."/>
            <person name="Heckel D.G."/>
            <person name="Herndon N."/>
            <person name="Jiang H."/>
            <person name="Papanicolaou A."/>
            <person name="Qu J."/>
            <person name="Soulages J.L."/>
            <person name="Vogel H."/>
            <person name="Walters J."/>
            <person name="Waterhouse R.M."/>
            <person name="Ahn S.J."/>
            <person name="Almeida F.C."/>
            <person name="An C."/>
            <person name="Aqrawi P."/>
            <person name="Bretschneider A."/>
            <person name="Bryant W.B."/>
            <person name="Bucks S."/>
            <person name="Chao H."/>
            <person name="Chevignon G."/>
            <person name="Christen J.M."/>
            <person name="Clarke D.F."/>
            <person name="Dittmer N.T."/>
            <person name="Ferguson L.C.F."/>
            <person name="Garavelou S."/>
            <person name="Gordon K.H.J."/>
            <person name="Gunaratna R.T."/>
            <person name="Han Y."/>
            <person name="Hauser F."/>
            <person name="He Y."/>
            <person name="Heidel-Fischer H."/>
            <person name="Hirsh A."/>
            <person name="Hu Y."/>
            <person name="Jiang H."/>
            <person name="Kalra D."/>
            <person name="Klinner C."/>
            <person name="Konig C."/>
            <person name="Kovar C."/>
            <person name="Kroll A.R."/>
            <person name="Kuwar S.S."/>
            <person name="Lee S.L."/>
            <person name="Lehman R."/>
            <person name="Li K."/>
            <person name="Li Z."/>
            <person name="Liang H."/>
            <person name="Lovelace S."/>
            <person name="Lu Z."/>
            <person name="Mansfield J.H."/>
            <person name="McCulloch K.J."/>
            <person name="Mathew T."/>
            <person name="Morton B."/>
            <person name="Muzny D.M."/>
            <person name="Neunemann D."/>
            <person name="Ongeri F."/>
            <person name="Pauchet Y."/>
            <person name="Pu L.L."/>
            <person name="Pyrousis I."/>
            <person name="Rao X.J."/>
            <person name="Redding A."/>
            <person name="Roesel C."/>
            <person name="Sanchez-Gracia A."/>
            <person name="Schaack S."/>
            <person name="Shukla A."/>
            <person name="Tetreau G."/>
            <person name="Wang Y."/>
            <person name="Xiong G.H."/>
            <person name="Traut W."/>
            <person name="Walsh T.K."/>
            <person name="Worley K.C."/>
            <person name="Wu D."/>
            <person name="Wu W."/>
            <person name="Wu Y.Q."/>
            <person name="Zhang X."/>
            <person name="Zou Z."/>
            <person name="Zucker H."/>
            <person name="Briscoe A.D."/>
            <person name="Burmester T."/>
            <person name="Clem R.J."/>
            <person name="Feyereisen R."/>
            <person name="Grimmelikhuijzen C.J.P."/>
            <person name="Hamodrakas S.J."/>
            <person name="Hansson B.S."/>
            <person name="Huguet E."/>
            <person name="Jermiin L.S."/>
            <person name="Lan Q."/>
            <person name="Lehman H.K."/>
            <person name="Lorenzen M."/>
            <person name="Merzendorfer H."/>
            <person name="Michalopoulos I."/>
            <person name="Morton D.B."/>
            <person name="Muthukrishnan S."/>
            <person name="Oakeshott J.G."/>
            <person name="Palmer W."/>
            <person name="Park Y."/>
            <person name="Passarelli A.L."/>
            <person name="Rozas J."/>
            <person name="Schwartz L.M."/>
            <person name="Smith W."/>
            <person name="Southgate A."/>
            <person name="Vilcinskas A."/>
            <person name="Vogt R."/>
            <person name="Wang P."/>
            <person name="Werren J."/>
            <person name="Yu X.Q."/>
            <person name="Zhou J.J."/>
            <person name="Brown S.J."/>
            <person name="Scherer S.E."/>
            <person name="Richards S."/>
            <person name="Blissard G.W."/>
        </authorList>
    </citation>
    <scope>NUCLEOTIDE SEQUENCE</scope>
</reference>
<feature type="domain" description="Kazal-like" evidence="5">
    <location>
        <begin position="108"/>
        <end position="170"/>
    </location>
</feature>
<feature type="signal peptide" evidence="4">
    <location>
        <begin position="1"/>
        <end position="19"/>
    </location>
</feature>
<comment type="caution">
    <text evidence="6">The sequence shown here is derived from an EMBL/GenBank/DDBJ whole genome shotgun (WGS) entry which is preliminary data.</text>
</comment>
<proteinExistence type="predicted"/>
<reference evidence="6" key="2">
    <citation type="submission" date="2020-12" db="EMBL/GenBank/DDBJ databases">
        <authorList>
            <person name="Kanost M."/>
        </authorList>
    </citation>
    <scope>NUCLEOTIDE SEQUENCE</scope>
</reference>
<evidence type="ECO:0000259" key="5">
    <source>
        <dbReference type="PROSITE" id="PS51465"/>
    </source>
</evidence>